<proteinExistence type="inferred from homology"/>
<evidence type="ECO:0000256" key="2">
    <source>
        <dbReference type="SAM" id="SignalP"/>
    </source>
</evidence>
<dbReference type="Gene3D" id="2.40.420.20">
    <property type="match status" value="1"/>
</dbReference>
<name>A0A3D9BKV2_9RHOB</name>
<evidence type="ECO:0000313" key="3">
    <source>
        <dbReference type="EMBL" id="REC54144.1"/>
    </source>
</evidence>
<reference evidence="3 4" key="1">
    <citation type="journal article" date="2017" name="Int. J. Syst. Evol. Microbiol.">
        <title>Rhodosalinus sediminis gen. nov., sp. nov., isolated from marine saltern.</title>
        <authorList>
            <person name="Guo L.Y."/>
            <person name="Ling S.K."/>
            <person name="Li C.M."/>
            <person name="Chen G.J."/>
            <person name="Du Z.J."/>
        </authorList>
    </citation>
    <scope>NUCLEOTIDE SEQUENCE [LARGE SCALE GENOMIC DNA]</scope>
    <source>
        <strain evidence="3 4">WDN1C137</strain>
    </source>
</reference>
<dbReference type="SUPFAM" id="SSF111369">
    <property type="entry name" value="HlyD-like secretion proteins"/>
    <property type="match status" value="1"/>
</dbReference>
<dbReference type="AlphaFoldDB" id="A0A3D9BKV2"/>
<comment type="caution">
    <text evidence="3">The sequence shown here is derived from an EMBL/GenBank/DDBJ whole genome shotgun (WGS) entry which is preliminary data.</text>
</comment>
<dbReference type="InterPro" id="IPR006143">
    <property type="entry name" value="RND_pump_MFP"/>
</dbReference>
<keyword evidence="2" id="KW-0732">Signal</keyword>
<sequence length="353" mass="37308">MQCRPRSPLKIRLAIWIAALVMGQPVAAQTSPLPAVRTYVVASPSETVTRQFFGQVRARETVDLSFDVGGTMTLLAPEEGERVARGDVLAQLDLDPYERAVERAALSLEMATREALRAATLAERQVGAATRAEDAATARDMADVALRDARAALADATLRAPFDGLVAVRLTPAFSAVSPGLPVVRVHDLSEVRVEIALPEQLFQQIGALEQIGFTADLPGGPDAALRLVAFQPDTDRVGQSYRVTLAFEDAVDVLPGASVTVRATIPAPPQGVQIPASALLAGNARDASVLALVPQDEAFVLRRQPVTVIAGAGSRFSVEGLPAGTEIVAAGAHLLREGQTVRRFTGLTTSED</sequence>
<dbReference type="GO" id="GO:1990281">
    <property type="term" value="C:efflux pump complex"/>
    <property type="evidence" value="ECO:0007669"/>
    <property type="project" value="TreeGrafter"/>
</dbReference>
<accession>A0A3D9BKV2</accession>
<keyword evidence="4" id="KW-1185">Reference proteome</keyword>
<evidence type="ECO:0000256" key="1">
    <source>
        <dbReference type="ARBA" id="ARBA00009477"/>
    </source>
</evidence>
<dbReference type="PANTHER" id="PTHR30469">
    <property type="entry name" value="MULTIDRUG RESISTANCE PROTEIN MDTA"/>
    <property type="match status" value="1"/>
</dbReference>
<feature type="chain" id="PRO_5017750251" evidence="2">
    <location>
        <begin position="29"/>
        <end position="353"/>
    </location>
</feature>
<comment type="similarity">
    <text evidence="1">Belongs to the membrane fusion protein (MFP) (TC 8.A.1) family.</text>
</comment>
<feature type="signal peptide" evidence="2">
    <location>
        <begin position="1"/>
        <end position="28"/>
    </location>
</feature>
<dbReference type="EMBL" id="QOHR01000037">
    <property type="protein sequence ID" value="REC54144.1"/>
    <property type="molecule type" value="Genomic_DNA"/>
</dbReference>
<dbReference type="NCBIfam" id="TIGR01730">
    <property type="entry name" value="RND_mfp"/>
    <property type="match status" value="1"/>
</dbReference>
<dbReference type="Gene3D" id="2.40.50.100">
    <property type="match status" value="1"/>
</dbReference>
<organism evidence="3 4">
    <name type="scientific">Rhodosalinus sediminis</name>
    <dbReference type="NCBI Taxonomy" id="1940533"/>
    <lineage>
        <taxon>Bacteria</taxon>
        <taxon>Pseudomonadati</taxon>
        <taxon>Pseudomonadota</taxon>
        <taxon>Alphaproteobacteria</taxon>
        <taxon>Rhodobacterales</taxon>
        <taxon>Paracoccaceae</taxon>
        <taxon>Rhodosalinus</taxon>
    </lineage>
</organism>
<protein>
    <submittedName>
        <fullName evidence="3">Efflux RND transporter periplasmic adaptor subunit</fullName>
    </submittedName>
</protein>
<gene>
    <name evidence="3" type="ORF">DRV84_14220</name>
</gene>
<dbReference type="GO" id="GO:0015562">
    <property type="term" value="F:efflux transmembrane transporter activity"/>
    <property type="evidence" value="ECO:0007669"/>
    <property type="project" value="TreeGrafter"/>
</dbReference>
<dbReference type="Proteomes" id="UP000257131">
    <property type="component" value="Unassembled WGS sequence"/>
</dbReference>
<evidence type="ECO:0000313" key="4">
    <source>
        <dbReference type="Proteomes" id="UP000257131"/>
    </source>
</evidence>